<reference evidence="2" key="1">
    <citation type="submission" date="2015-11" db="EMBL/GenBank/DDBJ databases">
        <authorList>
            <person name="Dugat-Bony E."/>
        </authorList>
    </citation>
    <scope>NUCLEOTIDE SEQUENCE [LARGE SCALE GENOMIC DNA]</scope>
    <source>
        <strain evidence="2">Mu292</strain>
    </source>
</reference>
<organism evidence="1 2">
    <name type="scientific">Corynebacterium variabile</name>
    <dbReference type="NCBI Taxonomy" id="1727"/>
    <lineage>
        <taxon>Bacteria</taxon>
        <taxon>Bacillati</taxon>
        <taxon>Actinomycetota</taxon>
        <taxon>Actinomycetes</taxon>
        <taxon>Mycobacteriales</taxon>
        <taxon>Corynebacteriaceae</taxon>
        <taxon>Corynebacterium</taxon>
    </lineage>
</organism>
<proteinExistence type="predicted"/>
<gene>
    <name evidence="1" type="ORF">CVAR292_02960</name>
</gene>
<dbReference type="AlphaFoldDB" id="A0A0X8XW64"/>
<keyword evidence="2" id="KW-1185">Reference proteome</keyword>
<protein>
    <submittedName>
        <fullName evidence="1">Uncharacterized protein</fullName>
    </submittedName>
</protein>
<accession>A0A0X8XW64</accession>
<dbReference type="EMBL" id="FAUH01000041">
    <property type="protein sequence ID" value="CUU67593.1"/>
    <property type="molecule type" value="Genomic_DNA"/>
</dbReference>
<dbReference type="Proteomes" id="UP000182498">
    <property type="component" value="Unassembled WGS sequence"/>
</dbReference>
<evidence type="ECO:0000313" key="1">
    <source>
        <dbReference type="EMBL" id="CUU67593.1"/>
    </source>
</evidence>
<evidence type="ECO:0000313" key="2">
    <source>
        <dbReference type="Proteomes" id="UP000182498"/>
    </source>
</evidence>
<name>A0A0X8XW64_9CORY</name>
<sequence>MALAFSSGVYFEGMGLLLCNPVPSIKPGAIQWQYLAWSRS</sequence>